<proteinExistence type="inferred from homology"/>
<evidence type="ECO:0000256" key="5">
    <source>
        <dbReference type="PIRSR" id="PIRSR000463-1"/>
    </source>
</evidence>
<dbReference type="Pfam" id="PF02806">
    <property type="entry name" value="Alpha-amylase_C"/>
    <property type="match status" value="1"/>
</dbReference>
<evidence type="ECO:0000256" key="2">
    <source>
        <dbReference type="ARBA" id="ARBA00009000"/>
    </source>
</evidence>
<sequence length="600" mass="66674">MEGAVMSEPVELAGMGAIVGADGVGFRVWAPHADTVAVVGDFNDWDETADPLTRENDEGYWYGCVDGATTGQQYKFVLTNGDLRLERIDPYARQVTNSVGNGVIVDPADFDWQGDDFTLPPLNELVIYEAHVGSFVTQPGRQGNLELLTDKLQHVVNLGCNVIQLMPVAEFAGDLSWGYNPAHMFAVESTYGGPHAYREFVRRAHELGLGVIQDVVYNHFGPSDLDLWQFDGWSENGKGGIYFYNDDRSHTPWGDTRPDYGRGPVRQFIHDNAMMWLDEFHVDGLRMDMTPYMRSKDATGFDIMDGWTLQAWVNRDIVARHPHAVLIAEDMHSEPRVTGFDNDGAGYHAQWDPNFVHPIRAAIQAARDEDRSMSAVAGALTFNYDGDAFRRVVYTESHDEVANGKARVVSEINHSDQQGWHSQKRSTLGAALALTAPGVPMLFQGQEFLQGDWFRDDVPLDWHLSRTHHGIVQLYADLVALRRNRHGRSRGLQGQGITVFHVDEAAKVLAFQRWADHGVGDDVVVVVNLSDKPLEDLRIGLPAAGAWRLELNSDSSFYSDDFADFVSEDLVGEAEPRDGLDASASVSIAPYTVLIYSYAG</sequence>
<name>A0A7H0H3G5_9ACTN</name>
<dbReference type="Gene3D" id="2.60.40.1180">
    <property type="entry name" value="Golgi alpha-mannosidase II"/>
    <property type="match status" value="1"/>
</dbReference>
<dbReference type="KEGG" id="tdf:H9L22_12505"/>
<keyword evidence="4" id="KW-0808">Transferase</keyword>
<dbReference type="Gene3D" id="2.60.40.10">
    <property type="entry name" value="Immunoglobulins"/>
    <property type="match status" value="1"/>
</dbReference>
<dbReference type="InterPro" id="IPR004193">
    <property type="entry name" value="Glyco_hydro_13_N"/>
</dbReference>
<dbReference type="GO" id="GO:0004553">
    <property type="term" value="F:hydrolase activity, hydrolyzing O-glycosyl compounds"/>
    <property type="evidence" value="ECO:0007669"/>
    <property type="project" value="InterPro"/>
</dbReference>
<dbReference type="SUPFAM" id="SSF81296">
    <property type="entry name" value="E set domains"/>
    <property type="match status" value="1"/>
</dbReference>
<dbReference type="EMBL" id="CP060789">
    <property type="protein sequence ID" value="QNP55081.1"/>
    <property type="molecule type" value="Genomic_DNA"/>
</dbReference>
<feature type="domain" description="Glycosyl hydrolase family 13 catalytic" evidence="6">
    <location>
        <begin position="129"/>
        <end position="482"/>
    </location>
</feature>
<dbReference type="InterPro" id="IPR006048">
    <property type="entry name" value="A-amylase/branching_C"/>
</dbReference>
<dbReference type="InterPro" id="IPR037439">
    <property type="entry name" value="Branching_enzy"/>
</dbReference>
<dbReference type="PIRSF" id="PIRSF000463">
    <property type="entry name" value="GlgB"/>
    <property type="match status" value="1"/>
</dbReference>
<dbReference type="InterPro" id="IPR014756">
    <property type="entry name" value="Ig_E-set"/>
</dbReference>
<dbReference type="Gene3D" id="3.20.20.80">
    <property type="entry name" value="Glycosidases"/>
    <property type="match status" value="1"/>
</dbReference>
<dbReference type="InterPro" id="IPR013783">
    <property type="entry name" value="Ig-like_fold"/>
</dbReference>
<dbReference type="CDD" id="cd11325">
    <property type="entry name" value="AmyAc_GTHase"/>
    <property type="match status" value="1"/>
</dbReference>
<organism evidence="7 8">
    <name type="scientific">Tessaracoccus defluvii</name>
    <dbReference type="NCBI Taxonomy" id="1285901"/>
    <lineage>
        <taxon>Bacteria</taxon>
        <taxon>Bacillati</taxon>
        <taxon>Actinomycetota</taxon>
        <taxon>Actinomycetes</taxon>
        <taxon>Propionibacteriales</taxon>
        <taxon>Propionibacteriaceae</taxon>
        <taxon>Tessaracoccus</taxon>
    </lineage>
</organism>
<dbReference type="SMART" id="SM00642">
    <property type="entry name" value="Aamy"/>
    <property type="match status" value="1"/>
</dbReference>
<evidence type="ECO:0000259" key="6">
    <source>
        <dbReference type="SMART" id="SM00642"/>
    </source>
</evidence>
<evidence type="ECO:0000256" key="4">
    <source>
        <dbReference type="ARBA" id="ARBA00022679"/>
    </source>
</evidence>
<feature type="active site" description="Proton donor" evidence="5">
    <location>
        <position position="329"/>
    </location>
</feature>
<dbReference type="InterPro" id="IPR013780">
    <property type="entry name" value="Glyco_hydro_b"/>
</dbReference>
<dbReference type="InterPro" id="IPR044143">
    <property type="entry name" value="GlgB_N_E_set_prok"/>
</dbReference>
<evidence type="ECO:0000256" key="3">
    <source>
        <dbReference type="ARBA" id="ARBA00012541"/>
    </source>
</evidence>
<dbReference type="GO" id="GO:0043169">
    <property type="term" value="F:cation binding"/>
    <property type="evidence" value="ECO:0007669"/>
    <property type="project" value="InterPro"/>
</dbReference>
<dbReference type="InterPro" id="IPR017853">
    <property type="entry name" value="GH"/>
</dbReference>
<accession>A0A7H0H3G5</accession>
<dbReference type="EC" id="2.4.1.18" evidence="3"/>
<evidence type="ECO:0000256" key="1">
    <source>
        <dbReference type="ARBA" id="ARBA00000826"/>
    </source>
</evidence>
<keyword evidence="8" id="KW-1185">Reference proteome</keyword>
<dbReference type="InterPro" id="IPR006047">
    <property type="entry name" value="GH13_cat_dom"/>
</dbReference>
<evidence type="ECO:0000313" key="8">
    <source>
        <dbReference type="Proteomes" id="UP000516117"/>
    </source>
</evidence>
<dbReference type="Proteomes" id="UP000516117">
    <property type="component" value="Chromosome"/>
</dbReference>
<feature type="active site" description="Nucleophile" evidence="5">
    <location>
        <position position="288"/>
    </location>
</feature>
<evidence type="ECO:0000313" key="7">
    <source>
        <dbReference type="EMBL" id="QNP55081.1"/>
    </source>
</evidence>
<dbReference type="GO" id="GO:0003844">
    <property type="term" value="F:1,4-alpha-glucan branching enzyme activity"/>
    <property type="evidence" value="ECO:0007669"/>
    <property type="project" value="UniProtKB-EC"/>
</dbReference>
<comment type="similarity">
    <text evidence="2">Belongs to the glycosyl hydrolase 13 family. GlgB subfamily.</text>
</comment>
<dbReference type="PANTHER" id="PTHR43651:SF11">
    <property type="entry name" value="MALTO-OLIGOSYLTREHALOSE TREHALOHYDROLASE"/>
    <property type="match status" value="1"/>
</dbReference>
<dbReference type="SUPFAM" id="SSF51445">
    <property type="entry name" value="(Trans)glycosidases"/>
    <property type="match status" value="1"/>
</dbReference>
<dbReference type="AlphaFoldDB" id="A0A7H0H3G5"/>
<dbReference type="CDD" id="cd02855">
    <property type="entry name" value="E_set_GBE_prok_N"/>
    <property type="match status" value="1"/>
</dbReference>
<comment type="catalytic activity">
    <reaction evidence="1">
        <text>Transfers a segment of a (1-&gt;4)-alpha-D-glucan chain to a primary hydroxy group in a similar glucan chain.</text>
        <dbReference type="EC" id="2.4.1.18"/>
    </reaction>
</comment>
<dbReference type="GO" id="GO:0005978">
    <property type="term" value="P:glycogen biosynthetic process"/>
    <property type="evidence" value="ECO:0007669"/>
    <property type="project" value="InterPro"/>
</dbReference>
<protein>
    <recommendedName>
        <fullName evidence="3">1,4-alpha-glucan branching enzyme</fullName>
        <ecNumber evidence="3">2.4.1.18</ecNumber>
    </recommendedName>
</protein>
<gene>
    <name evidence="7" type="ORF">H9L22_12505</name>
</gene>
<dbReference type="Pfam" id="PF00128">
    <property type="entry name" value="Alpha-amylase"/>
    <property type="match status" value="2"/>
</dbReference>
<dbReference type="SUPFAM" id="SSF51011">
    <property type="entry name" value="Glycosyl hydrolase domain"/>
    <property type="match status" value="1"/>
</dbReference>
<dbReference type="Pfam" id="PF02922">
    <property type="entry name" value="CBM_48"/>
    <property type="match status" value="1"/>
</dbReference>
<dbReference type="PANTHER" id="PTHR43651">
    <property type="entry name" value="1,4-ALPHA-GLUCAN-BRANCHING ENZYME"/>
    <property type="match status" value="1"/>
</dbReference>
<reference evidence="7 8" key="1">
    <citation type="submission" date="2020-08" db="EMBL/GenBank/DDBJ databases">
        <title>Genome sequence of Tessaracoccus defluvii JCM 17540T.</title>
        <authorList>
            <person name="Hyun D.-W."/>
            <person name="Bae J.-W."/>
        </authorList>
    </citation>
    <scope>NUCLEOTIDE SEQUENCE [LARGE SCALE GENOMIC DNA]</scope>
    <source>
        <strain evidence="7 8">JCM 17540</strain>
    </source>
</reference>